<name>R7UXA6_CAPTE</name>
<dbReference type="SUPFAM" id="SSF48403">
    <property type="entry name" value="Ankyrin repeat"/>
    <property type="match status" value="1"/>
</dbReference>
<dbReference type="HOGENOM" id="CLU_699390_0_0_1"/>
<keyword evidence="2 3" id="KW-0040">ANK repeat</keyword>
<dbReference type="STRING" id="283909.R7UXA6"/>
<evidence type="ECO:0000256" key="3">
    <source>
        <dbReference type="PROSITE-ProRule" id="PRU00023"/>
    </source>
</evidence>
<feature type="repeat" description="ANK" evidence="3">
    <location>
        <begin position="274"/>
        <end position="306"/>
    </location>
</feature>
<keyword evidence="1" id="KW-0677">Repeat</keyword>
<dbReference type="Gene3D" id="1.25.40.20">
    <property type="entry name" value="Ankyrin repeat-containing domain"/>
    <property type="match status" value="2"/>
</dbReference>
<organism evidence="4">
    <name type="scientific">Capitella teleta</name>
    <name type="common">Polychaete worm</name>
    <dbReference type="NCBI Taxonomy" id="283909"/>
    <lineage>
        <taxon>Eukaryota</taxon>
        <taxon>Metazoa</taxon>
        <taxon>Spiralia</taxon>
        <taxon>Lophotrochozoa</taxon>
        <taxon>Annelida</taxon>
        <taxon>Polychaeta</taxon>
        <taxon>Sedentaria</taxon>
        <taxon>Scolecida</taxon>
        <taxon>Capitellidae</taxon>
        <taxon>Capitella</taxon>
    </lineage>
</organism>
<dbReference type="InterPro" id="IPR002110">
    <property type="entry name" value="Ankyrin_rpt"/>
</dbReference>
<dbReference type="AlphaFoldDB" id="R7UXA6"/>
<evidence type="ECO:0000313" key="5">
    <source>
        <dbReference type="EnsemblMetazoa" id="CapteP195481"/>
    </source>
</evidence>
<dbReference type="PANTHER" id="PTHR24198">
    <property type="entry name" value="ANKYRIN REPEAT AND PROTEIN KINASE DOMAIN-CONTAINING PROTEIN"/>
    <property type="match status" value="1"/>
</dbReference>
<dbReference type="PANTHER" id="PTHR24198:SF165">
    <property type="entry name" value="ANKYRIN REPEAT-CONTAINING PROTEIN-RELATED"/>
    <property type="match status" value="1"/>
</dbReference>
<dbReference type="SMART" id="SM00248">
    <property type="entry name" value="ANK"/>
    <property type="match status" value="5"/>
</dbReference>
<evidence type="ECO:0000313" key="4">
    <source>
        <dbReference type="EMBL" id="ELU08036.1"/>
    </source>
</evidence>
<dbReference type="PROSITE" id="PS50297">
    <property type="entry name" value="ANK_REP_REGION"/>
    <property type="match status" value="2"/>
</dbReference>
<dbReference type="OrthoDB" id="194358at2759"/>
<feature type="repeat" description="ANK" evidence="3">
    <location>
        <begin position="196"/>
        <end position="228"/>
    </location>
</feature>
<dbReference type="Pfam" id="PF12796">
    <property type="entry name" value="Ank_2"/>
    <property type="match status" value="1"/>
</dbReference>
<dbReference type="EMBL" id="KB299415">
    <property type="protein sequence ID" value="ELU08036.1"/>
    <property type="molecule type" value="Genomic_DNA"/>
</dbReference>
<feature type="non-terminal residue" evidence="4">
    <location>
        <position position="395"/>
    </location>
</feature>
<evidence type="ECO:0000313" key="6">
    <source>
        <dbReference type="Proteomes" id="UP000014760"/>
    </source>
</evidence>
<keyword evidence="6" id="KW-1185">Reference proteome</keyword>
<accession>R7UXA6</accession>
<protein>
    <submittedName>
        <fullName evidence="4 5">Uncharacterized protein</fullName>
    </submittedName>
</protein>
<dbReference type="EMBL" id="AMQN01042621">
    <property type="status" value="NOT_ANNOTATED_CDS"/>
    <property type="molecule type" value="Genomic_DNA"/>
</dbReference>
<reference evidence="5" key="3">
    <citation type="submission" date="2015-06" db="UniProtKB">
        <authorList>
            <consortium name="EnsemblMetazoa"/>
        </authorList>
    </citation>
    <scope>IDENTIFICATION</scope>
</reference>
<dbReference type="InterPro" id="IPR036770">
    <property type="entry name" value="Ankyrin_rpt-contain_sf"/>
</dbReference>
<evidence type="ECO:0000256" key="1">
    <source>
        <dbReference type="ARBA" id="ARBA00022737"/>
    </source>
</evidence>
<sequence>VFMESISLISSHGSGVVNNECKDGRTSSDERIQALDGSKVKKKVPSERDGGRCKESGYSGIGLKRCHSIVGGVNFSGELARKIPRVEQKSGMLIINSSVEPDSVHVIPDVLIGENTGCHGLAIFSQEQIEPPAIRAINEQQYDQVYVELDNGFDPNECSYYGCYPLHWIAEQGDEKMLEILCNRCLDLDMNIRAKGGDTPLMIALNKQYVKFSQLLVQNGADINMLDSKRCNVLFAILNWPRDKTCPDGRLSEFIEGIINGMNVKVIMSPHDDDGQTIIHMTADRDETEMLEKILKKEVDVNIRDIDNRSPLQDAFEAEAWHAAGLLLEAGAHDINVLLSDGSLPLKAAVEAGAWYTAGELVTLGADGVNELLDNGNTVFMQAMLASEFDIAEEM</sequence>
<dbReference type="EnsemblMetazoa" id="CapteT195481">
    <property type="protein sequence ID" value="CapteP195481"/>
    <property type="gene ID" value="CapteG195481"/>
</dbReference>
<dbReference type="PROSITE" id="PS50088">
    <property type="entry name" value="ANK_REPEAT"/>
    <property type="match status" value="2"/>
</dbReference>
<dbReference type="Proteomes" id="UP000014760">
    <property type="component" value="Unassembled WGS sequence"/>
</dbReference>
<evidence type="ECO:0000256" key="2">
    <source>
        <dbReference type="ARBA" id="ARBA00023043"/>
    </source>
</evidence>
<gene>
    <name evidence="4" type="ORF">CAPTEDRAFT_195481</name>
</gene>
<reference evidence="6" key="1">
    <citation type="submission" date="2012-12" db="EMBL/GenBank/DDBJ databases">
        <authorList>
            <person name="Hellsten U."/>
            <person name="Grimwood J."/>
            <person name="Chapman J.A."/>
            <person name="Shapiro H."/>
            <person name="Aerts A."/>
            <person name="Otillar R.P."/>
            <person name="Terry A.Y."/>
            <person name="Boore J.L."/>
            <person name="Simakov O."/>
            <person name="Marletaz F."/>
            <person name="Cho S.-J."/>
            <person name="Edsinger-Gonzales E."/>
            <person name="Havlak P."/>
            <person name="Kuo D.-H."/>
            <person name="Larsson T."/>
            <person name="Lv J."/>
            <person name="Arendt D."/>
            <person name="Savage R."/>
            <person name="Osoegawa K."/>
            <person name="de Jong P."/>
            <person name="Lindberg D.R."/>
            <person name="Seaver E.C."/>
            <person name="Weisblat D.A."/>
            <person name="Putnam N.H."/>
            <person name="Grigoriev I.V."/>
            <person name="Rokhsar D.S."/>
        </authorList>
    </citation>
    <scope>NUCLEOTIDE SEQUENCE</scope>
    <source>
        <strain evidence="6">I ESC-2004</strain>
    </source>
</reference>
<reference evidence="4 6" key="2">
    <citation type="journal article" date="2013" name="Nature">
        <title>Insights into bilaterian evolution from three spiralian genomes.</title>
        <authorList>
            <person name="Simakov O."/>
            <person name="Marletaz F."/>
            <person name="Cho S.J."/>
            <person name="Edsinger-Gonzales E."/>
            <person name="Havlak P."/>
            <person name="Hellsten U."/>
            <person name="Kuo D.H."/>
            <person name="Larsson T."/>
            <person name="Lv J."/>
            <person name="Arendt D."/>
            <person name="Savage R."/>
            <person name="Osoegawa K."/>
            <person name="de Jong P."/>
            <person name="Grimwood J."/>
            <person name="Chapman J.A."/>
            <person name="Shapiro H."/>
            <person name="Aerts A."/>
            <person name="Otillar R.P."/>
            <person name="Terry A.Y."/>
            <person name="Boore J.L."/>
            <person name="Grigoriev I.V."/>
            <person name="Lindberg D.R."/>
            <person name="Seaver E.C."/>
            <person name="Weisblat D.A."/>
            <person name="Putnam N.H."/>
            <person name="Rokhsar D.S."/>
        </authorList>
    </citation>
    <scope>NUCLEOTIDE SEQUENCE</scope>
    <source>
        <strain evidence="4 6">I ESC-2004</strain>
    </source>
</reference>
<feature type="non-terminal residue" evidence="4">
    <location>
        <position position="1"/>
    </location>
</feature>
<proteinExistence type="predicted"/>